<dbReference type="EMBL" id="WUML01000006">
    <property type="protein sequence ID" value="MXO00523.1"/>
    <property type="molecule type" value="Genomic_DNA"/>
</dbReference>
<dbReference type="AlphaFoldDB" id="A0A6N8TB52"/>
<dbReference type="Pfam" id="PF03466">
    <property type="entry name" value="LysR_substrate"/>
    <property type="match status" value="1"/>
</dbReference>
<keyword evidence="4" id="KW-0804">Transcription</keyword>
<dbReference type="GO" id="GO:0003677">
    <property type="term" value="F:DNA binding"/>
    <property type="evidence" value="ECO:0007669"/>
    <property type="project" value="UniProtKB-KW"/>
</dbReference>
<dbReference type="InterPro" id="IPR050950">
    <property type="entry name" value="HTH-type_LysR_regulators"/>
</dbReference>
<dbReference type="SUPFAM" id="SSF46785">
    <property type="entry name" value="Winged helix' DNA-binding domain"/>
    <property type="match status" value="1"/>
</dbReference>
<dbReference type="PRINTS" id="PR00039">
    <property type="entry name" value="HTHLYSR"/>
</dbReference>
<evidence type="ECO:0000313" key="6">
    <source>
        <dbReference type="EMBL" id="MXO00523.1"/>
    </source>
</evidence>
<dbReference type="InterPro" id="IPR036388">
    <property type="entry name" value="WH-like_DNA-bd_sf"/>
</dbReference>
<keyword evidence="2" id="KW-0805">Transcription regulation</keyword>
<dbReference type="GO" id="GO:0003700">
    <property type="term" value="F:DNA-binding transcription factor activity"/>
    <property type="evidence" value="ECO:0007669"/>
    <property type="project" value="InterPro"/>
</dbReference>
<dbReference type="PROSITE" id="PS50931">
    <property type="entry name" value="HTH_LYSR"/>
    <property type="match status" value="1"/>
</dbReference>
<evidence type="ECO:0000313" key="7">
    <source>
        <dbReference type="Proteomes" id="UP000440304"/>
    </source>
</evidence>
<dbReference type="GO" id="GO:0005829">
    <property type="term" value="C:cytosol"/>
    <property type="evidence" value="ECO:0007669"/>
    <property type="project" value="TreeGrafter"/>
</dbReference>
<gene>
    <name evidence="6" type="ORF">GR156_09435</name>
</gene>
<dbReference type="Pfam" id="PF00126">
    <property type="entry name" value="HTH_1"/>
    <property type="match status" value="1"/>
</dbReference>
<dbReference type="RefSeq" id="WP_160785925.1">
    <property type="nucleotide sequence ID" value="NZ_CP086610.1"/>
</dbReference>
<dbReference type="Gene3D" id="3.40.190.290">
    <property type="match status" value="1"/>
</dbReference>
<evidence type="ECO:0000256" key="4">
    <source>
        <dbReference type="ARBA" id="ARBA00023163"/>
    </source>
</evidence>
<accession>A0A6N8TB52</accession>
<dbReference type="OrthoDB" id="7260751at2"/>
<dbReference type="InterPro" id="IPR036390">
    <property type="entry name" value="WH_DNA-bd_sf"/>
</dbReference>
<comment type="similarity">
    <text evidence="1">Belongs to the LysR transcriptional regulatory family.</text>
</comment>
<evidence type="ECO:0000256" key="1">
    <source>
        <dbReference type="ARBA" id="ARBA00009437"/>
    </source>
</evidence>
<reference evidence="6 7" key="1">
    <citation type="submission" date="2019-12" db="EMBL/GenBank/DDBJ databases">
        <title>Shinella granuli gen. nov., sp. nov., and proposal of the reclassification of Zoogloea ramigera ATCC 19623 as Shinella zoogloeoides sp. nov.</title>
        <authorList>
            <person name="Gao J."/>
        </authorList>
    </citation>
    <scope>NUCLEOTIDE SEQUENCE [LARGE SCALE GENOMIC DNA]</scope>
    <source>
        <strain evidence="6 7">DSM 287</strain>
    </source>
</reference>
<name>A0A6N8TB52_SHIZO</name>
<dbReference type="Gene3D" id="1.10.10.10">
    <property type="entry name" value="Winged helix-like DNA-binding domain superfamily/Winged helix DNA-binding domain"/>
    <property type="match status" value="1"/>
</dbReference>
<organism evidence="6 7">
    <name type="scientific">Shinella zoogloeoides</name>
    <name type="common">Crabtreella saccharophila</name>
    <dbReference type="NCBI Taxonomy" id="352475"/>
    <lineage>
        <taxon>Bacteria</taxon>
        <taxon>Pseudomonadati</taxon>
        <taxon>Pseudomonadota</taxon>
        <taxon>Alphaproteobacteria</taxon>
        <taxon>Hyphomicrobiales</taxon>
        <taxon>Rhizobiaceae</taxon>
        <taxon>Shinella</taxon>
    </lineage>
</organism>
<evidence type="ECO:0000259" key="5">
    <source>
        <dbReference type="PROSITE" id="PS50931"/>
    </source>
</evidence>
<dbReference type="FunFam" id="1.10.10.10:FF:000001">
    <property type="entry name" value="LysR family transcriptional regulator"/>
    <property type="match status" value="1"/>
</dbReference>
<dbReference type="InterPro" id="IPR000847">
    <property type="entry name" value="LysR_HTH_N"/>
</dbReference>
<proteinExistence type="inferred from homology"/>
<dbReference type="SUPFAM" id="SSF53850">
    <property type="entry name" value="Periplasmic binding protein-like II"/>
    <property type="match status" value="1"/>
</dbReference>
<sequence>MALRMHLDRTKTFRTPSPRERALSPALLARIFHQPAMIYFQTVAELLSVRECARRLNVASSAVSRQITQLEDALGMALFQREGRRLQLTPAGEILFRHVRRVASPLEAAVSELDMLRGLKTGSVRIATVESVGMSFLPPLLTAFSQQHPTLHLSVEVTSSADVVARLIGETVDVGFGFVTTPPREIEMAVRRDMRVGVLMRRDHPLAERKSLSLADCFTHPVAIGTRDLSIRRAIQPILDASPSVPPPLLEVGSIRMLVELAEAGHHVSIMTPIGAHNEISRGSLLFRSLDEPGLSTNRFGLMVRAGADLHFAPAVFYEHAKEHFRGLELPGAVLT</sequence>
<evidence type="ECO:0000256" key="3">
    <source>
        <dbReference type="ARBA" id="ARBA00023125"/>
    </source>
</evidence>
<dbReference type="Proteomes" id="UP000440304">
    <property type="component" value="Unassembled WGS sequence"/>
</dbReference>
<dbReference type="PANTHER" id="PTHR30419">
    <property type="entry name" value="HTH-TYPE TRANSCRIPTIONAL REGULATOR YBHD"/>
    <property type="match status" value="1"/>
</dbReference>
<feature type="domain" description="HTH lysR-type" evidence="5">
    <location>
        <begin position="37"/>
        <end position="89"/>
    </location>
</feature>
<keyword evidence="3" id="KW-0238">DNA-binding</keyword>
<comment type="caution">
    <text evidence="6">The sequence shown here is derived from an EMBL/GenBank/DDBJ whole genome shotgun (WGS) entry which is preliminary data.</text>
</comment>
<dbReference type="InterPro" id="IPR005119">
    <property type="entry name" value="LysR_subst-bd"/>
</dbReference>
<protein>
    <submittedName>
        <fullName evidence="6">LysR family transcriptional regulator</fullName>
    </submittedName>
</protein>
<evidence type="ECO:0000256" key="2">
    <source>
        <dbReference type="ARBA" id="ARBA00023015"/>
    </source>
</evidence>